<keyword evidence="2" id="KW-1185">Reference proteome</keyword>
<organism evidence="1 2">
    <name type="scientific">Thlaspi arvense</name>
    <name type="common">Field penny-cress</name>
    <dbReference type="NCBI Taxonomy" id="13288"/>
    <lineage>
        <taxon>Eukaryota</taxon>
        <taxon>Viridiplantae</taxon>
        <taxon>Streptophyta</taxon>
        <taxon>Embryophyta</taxon>
        <taxon>Tracheophyta</taxon>
        <taxon>Spermatophyta</taxon>
        <taxon>Magnoliopsida</taxon>
        <taxon>eudicotyledons</taxon>
        <taxon>Gunneridae</taxon>
        <taxon>Pentapetalae</taxon>
        <taxon>rosids</taxon>
        <taxon>malvids</taxon>
        <taxon>Brassicales</taxon>
        <taxon>Brassicaceae</taxon>
        <taxon>Thlaspideae</taxon>
        <taxon>Thlaspi</taxon>
    </lineage>
</organism>
<reference evidence="1 2" key="1">
    <citation type="submission" date="2022-03" db="EMBL/GenBank/DDBJ databases">
        <authorList>
            <person name="Nunn A."/>
            <person name="Chopra R."/>
            <person name="Nunn A."/>
            <person name="Contreras Garrido A."/>
        </authorList>
    </citation>
    <scope>NUCLEOTIDE SEQUENCE [LARGE SCALE GENOMIC DNA]</scope>
</reference>
<dbReference type="EMBL" id="OU466859">
    <property type="protein sequence ID" value="CAH2051990.1"/>
    <property type="molecule type" value="Genomic_DNA"/>
</dbReference>
<dbReference type="AlphaFoldDB" id="A0AAU9RZR5"/>
<name>A0AAU9RZR5_THLAR</name>
<evidence type="ECO:0000313" key="1">
    <source>
        <dbReference type="EMBL" id="CAH2051990.1"/>
    </source>
</evidence>
<dbReference type="Proteomes" id="UP000836841">
    <property type="component" value="Chromosome 3"/>
</dbReference>
<accession>A0AAU9RZR5</accession>
<evidence type="ECO:0000313" key="2">
    <source>
        <dbReference type="Proteomes" id="UP000836841"/>
    </source>
</evidence>
<proteinExistence type="predicted"/>
<sequence length="87" mass="9609">MDDHCFVVCGEWKMDGSRWNSIADSGRMSRVVELGKGMTILELNRAVLSEFYEDGFAGVSTSLSYWPPNSTELATGITIPPVLVTHK</sequence>
<protein>
    <submittedName>
        <fullName evidence="1">Uncharacterized protein</fullName>
    </submittedName>
</protein>
<gene>
    <name evidence="1" type="ORF">TAV2_LOCUS8789</name>
</gene>